<sequence length="516" mass="56165">MSPLQDRLRDGQAVIAWTVEAADLLTPVSAFLKLRHHLPGADRNSFLLESIEGGVARGRYSVIGLLPDRIWRCRTGTVAVSRDGDSFMPLDAHPIDSLRQQIAANRIELPASLPPMIGGLFGYLGYDMVRQMERLPNSPVDDLGLPEAMLLRPSLFAVFDNVRDELTLAVPLRPDGEHQADMLWARGQALLAQARDALSLELPAASAVQPVATVPIEPRSNFTREAFLDVVGRVQEYIAAGDAFQVVPSQRFSASFAPPPFALYRALRRINPAPFLFFLDLSSGDDRFQLVGSSPEVLVRLREGTVTVRPLAGTRPRGADRAEDERLEAELLADPKERAEHLMLVDLGRNDVGRVATLGSVKVTESFMIERFSHVMHISSTVEGMLRPELDAVDALIAGFPAGTLTGAPKIRAMQIIDEMELTRRGTYAGCIGYFGVDGAMDTCIGLRMALIKDGTMHVQAGCGVVADSVAEAEYQETIQKARALFRAAELAIAQTQPPPGVQVHADAQRPHGVST</sequence>
<feature type="domain" description="Anthranilate synthase component I N-terminal" evidence="17">
    <location>
        <begin position="23"/>
        <end position="168"/>
    </location>
</feature>
<dbReference type="Pfam" id="PF04715">
    <property type="entry name" value="Anth_synt_I_N"/>
    <property type="match status" value="1"/>
</dbReference>
<dbReference type="EC" id="4.1.3.27" evidence="5 15"/>
<keyword evidence="9 15" id="KW-0822">Tryptophan biosynthesis</keyword>
<evidence type="ECO:0000256" key="12">
    <source>
        <dbReference type="ARBA" id="ARBA00023239"/>
    </source>
</evidence>
<dbReference type="PANTHER" id="PTHR11236:SF48">
    <property type="entry name" value="ISOCHORISMATE SYNTHASE MENF"/>
    <property type="match status" value="1"/>
</dbReference>
<dbReference type="KEGG" id="lck:HN018_09730"/>
<dbReference type="Pfam" id="PF00425">
    <property type="entry name" value="Chorismate_bind"/>
    <property type="match status" value="1"/>
</dbReference>
<keyword evidence="19" id="KW-1185">Reference proteome</keyword>
<comment type="subunit">
    <text evidence="4 15">Heterotetramer consisting of two non-identical subunits: a beta subunit (TrpG) and a large alpha subunit (TrpE).</text>
</comment>
<dbReference type="GO" id="GO:0046872">
    <property type="term" value="F:metal ion binding"/>
    <property type="evidence" value="ECO:0007669"/>
    <property type="project" value="UniProtKB-KW"/>
</dbReference>
<evidence type="ECO:0000256" key="15">
    <source>
        <dbReference type="RuleBase" id="RU364045"/>
    </source>
</evidence>
<reference evidence="18 19" key="1">
    <citation type="journal article" date="2014" name="World J. Microbiol. Biotechnol.">
        <title>Biodiversity and physiological characteristics of Antarctic and Arctic lichens-associated bacteria.</title>
        <authorList>
            <person name="Lee Y.M."/>
            <person name="Kim E.H."/>
            <person name="Lee H.K."/>
            <person name="Hong S.G."/>
        </authorList>
    </citation>
    <scope>NUCLEOTIDE SEQUENCE [LARGE SCALE GENOMIC DNA]</scope>
    <source>
        <strain evidence="18 19">PAMC 26569</strain>
    </source>
</reference>
<evidence type="ECO:0000256" key="4">
    <source>
        <dbReference type="ARBA" id="ARBA00011575"/>
    </source>
</evidence>
<name>A0A6M8HW06_9PROT</name>
<keyword evidence="8 15" id="KW-0479">Metal-binding</keyword>
<evidence type="ECO:0000313" key="19">
    <source>
        <dbReference type="Proteomes" id="UP000500767"/>
    </source>
</evidence>
<dbReference type="EMBL" id="CP053708">
    <property type="protein sequence ID" value="QKE92562.1"/>
    <property type="molecule type" value="Genomic_DNA"/>
</dbReference>
<comment type="cofactor">
    <cofactor evidence="1 15">
        <name>Mg(2+)</name>
        <dbReference type="ChEBI" id="CHEBI:18420"/>
    </cofactor>
</comment>
<organism evidence="18 19">
    <name type="scientific">Lichenicola cladoniae</name>
    <dbReference type="NCBI Taxonomy" id="1484109"/>
    <lineage>
        <taxon>Bacteria</taxon>
        <taxon>Pseudomonadati</taxon>
        <taxon>Pseudomonadota</taxon>
        <taxon>Alphaproteobacteria</taxon>
        <taxon>Acetobacterales</taxon>
        <taxon>Acetobacteraceae</taxon>
        <taxon>Lichenicola</taxon>
    </lineage>
</organism>
<evidence type="ECO:0000256" key="9">
    <source>
        <dbReference type="ARBA" id="ARBA00022822"/>
    </source>
</evidence>
<evidence type="ECO:0000256" key="11">
    <source>
        <dbReference type="ARBA" id="ARBA00023141"/>
    </source>
</evidence>
<dbReference type="SUPFAM" id="SSF56322">
    <property type="entry name" value="ADC synthase"/>
    <property type="match status" value="1"/>
</dbReference>
<dbReference type="NCBIfam" id="TIGR00564">
    <property type="entry name" value="trpE_most"/>
    <property type="match status" value="1"/>
</dbReference>
<dbReference type="RefSeq" id="WP_171834148.1">
    <property type="nucleotide sequence ID" value="NZ_CP053708.1"/>
</dbReference>
<dbReference type="InterPro" id="IPR005801">
    <property type="entry name" value="ADC_synthase"/>
</dbReference>
<comment type="similarity">
    <text evidence="3 15">Belongs to the anthranilate synthase component I family.</text>
</comment>
<dbReference type="GO" id="GO:0000162">
    <property type="term" value="P:L-tryptophan biosynthetic process"/>
    <property type="evidence" value="ECO:0007669"/>
    <property type="project" value="UniProtKB-UniPathway"/>
</dbReference>
<dbReference type="UniPathway" id="UPA00035">
    <property type="reaction ID" value="UER00040"/>
</dbReference>
<evidence type="ECO:0000256" key="7">
    <source>
        <dbReference type="ARBA" id="ARBA00022605"/>
    </source>
</evidence>
<evidence type="ECO:0000313" key="18">
    <source>
        <dbReference type="EMBL" id="QKE92562.1"/>
    </source>
</evidence>
<comment type="pathway">
    <text evidence="2 15">Amino-acid biosynthesis; L-tryptophan biosynthesis; L-tryptophan from chorismate: step 1/5.</text>
</comment>
<keyword evidence="12 15" id="KW-0456">Lyase</keyword>
<keyword evidence="11 15" id="KW-0057">Aromatic amino acid biosynthesis</keyword>
<protein>
    <recommendedName>
        <fullName evidence="6 15">Anthranilate synthase component 1</fullName>
        <ecNumber evidence="5 15">4.1.3.27</ecNumber>
    </recommendedName>
</protein>
<dbReference type="PRINTS" id="PR00095">
    <property type="entry name" value="ANTSNTHASEI"/>
</dbReference>
<dbReference type="InterPro" id="IPR019999">
    <property type="entry name" value="Anth_synth_I-like"/>
</dbReference>
<evidence type="ECO:0000256" key="6">
    <source>
        <dbReference type="ARBA" id="ARBA00020653"/>
    </source>
</evidence>
<proteinExistence type="inferred from homology"/>
<dbReference type="PANTHER" id="PTHR11236">
    <property type="entry name" value="AMINOBENZOATE/ANTHRANILATE SYNTHASE"/>
    <property type="match status" value="1"/>
</dbReference>
<evidence type="ECO:0000256" key="5">
    <source>
        <dbReference type="ARBA" id="ARBA00012266"/>
    </source>
</evidence>
<evidence type="ECO:0000256" key="14">
    <source>
        <dbReference type="ARBA" id="ARBA00047683"/>
    </source>
</evidence>
<evidence type="ECO:0000256" key="13">
    <source>
        <dbReference type="ARBA" id="ARBA00025634"/>
    </source>
</evidence>
<comment type="catalytic activity">
    <reaction evidence="14 15">
        <text>chorismate + L-glutamine = anthranilate + pyruvate + L-glutamate + H(+)</text>
        <dbReference type="Rhea" id="RHEA:21732"/>
        <dbReference type="ChEBI" id="CHEBI:15361"/>
        <dbReference type="ChEBI" id="CHEBI:15378"/>
        <dbReference type="ChEBI" id="CHEBI:16567"/>
        <dbReference type="ChEBI" id="CHEBI:29748"/>
        <dbReference type="ChEBI" id="CHEBI:29985"/>
        <dbReference type="ChEBI" id="CHEBI:58359"/>
        <dbReference type="EC" id="4.1.3.27"/>
    </reaction>
</comment>
<keyword evidence="10 15" id="KW-0460">Magnesium</keyword>
<dbReference type="AlphaFoldDB" id="A0A6M8HW06"/>
<evidence type="ECO:0000256" key="2">
    <source>
        <dbReference type="ARBA" id="ARBA00004873"/>
    </source>
</evidence>
<dbReference type="InterPro" id="IPR005256">
    <property type="entry name" value="Anth_synth_I_PabB"/>
</dbReference>
<gene>
    <name evidence="15 18" type="primary">trpE</name>
    <name evidence="18" type="ORF">HN018_09730</name>
</gene>
<evidence type="ECO:0000259" key="16">
    <source>
        <dbReference type="Pfam" id="PF00425"/>
    </source>
</evidence>
<dbReference type="InterPro" id="IPR015890">
    <property type="entry name" value="Chorismate_C"/>
</dbReference>
<feature type="domain" description="Chorismate-utilising enzyme C-terminal" evidence="16">
    <location>
        <begin position="224"/>
        <end position="481"/>
    </location>
</feature>
<dbReference type="InterPro" id="IPR006805">
    <property type="entry name" value="Anth_synth_I_N"/>
</dbReference>
<accession>A0A6M8HW06</accession>
<comment type="function">
    <text evidence="13 15">Part of a heterotetrameric complex that catalyzes the two-step biosynthesis of anthranilate, an intermediate in the biosynthesis of L-tryptophan. In the first step, the glutamine-binding beta subunit (TrpG) of anthranilate synthase (AS) provides the glutamine amidotransferase activity which generates ammonia as a substrate that, along with chorismate, is used in the second step, catalyzed by the large alpha subunit of AS (TrpE) to produce anthranilate. In the absence of TrpG, TrpE can synthesize anthranilate directly from chorismate and high concentrations of ammonia.</text>
</comment>
<evidence type="ECO:0000256" key="10">
    <source>
        <dbReference type="ARBA" id="ARBA00022842"/>
    </source>
</evidence>
<evidence type="ECO:0000256" key="1">
    <source>
        <dbReference type="ARBA" id="ARBA00001946"/>
    </source>
</evidence>
<keyword evidence="7 15" id="KW-0028">Amino-acid biosynthesis</keyword>
<evidence type="ECO:0000259" key="17">
    <source>
        <dbReference type="Pfam" id="PF04715"/>
    </source>
</evidence>
<dbReference type="Proteomes" id="UP000500767">
    <property type="component" value="Chromosome"/>
</dbReference>
<evidence type="ECO:0000256" key="8">
    <source>
        <dbReference type="ARBA" id="ARBA00022723"/>
    </source>
</evidence>
<evidence type="ECO:0000256" key="3">
    <source>
        <dbReference type="ARBA" id="ARBA00009562"/>
    </source>
</evidence>
<dbReference type="Gene3D" id="3.60.120.10">
    <property type="entry name" value="Anthranilate synthase"/>
    <property type="match status" value="1"/>
</dbReference>
<dbReference type="GO" id="GO:0004049">
    <property type="term" value="F:anthranilate synthase activity"/>
    <property type="evidence" value="ECO:0007669"/>
    <property type="project" value="UniProtKB-EC"/>
</dbReference>